<dbReference type="InterPro" id="IPR016187">
    <property type="entry name" value="CTDL_fold"/>
</dbReference>
<evidence type="ECO:0000256" key="1">
    <source>
        <dbReference type="SAM" id="SignalP"/>
    </source>
</evidence>
<feature type="domain" description="C-type lectin" evidence="2">
    <location>
        <begin position="36"/>
        <end position="166"/>
    </location>
</feature>
<dbReference type="InterPro" id="IPR001304">
    <property type="entry name" value="C-type_lectin-like"/>
</dbReference>
<dbReference type="SUPFAM" id="SSF56436">
    <property type="entry name" value="C-type lectin-like"/>
    <property type="match status" value="1"/>
</dbReference>
<dbReference type="InterPro" id="IPR050111">
    <property type="entry name" value="C-type_lectin/snaclec_domain"/>
</dbReference>
<proteinExistence type="predicted"/>
<dbReference type="OrthoDB" id="5877732at2759"/>
<dbReference type="EMBL" id="JARK01001401">
    <property type="protein sequence ID" value="EYC08588.1"/>
    <property type="molecule type" value="Genomic_DNA"/>
</dbReference>
<dbReference type="STRING" id="53326.A0A016U1Y4"/>
<dbReference type="PANTHER" id="PTHR22803">
    <property type="entry name" value="MANNOSE, PHOSPHOLIPASE, LECTIN RECEPTOR RELATED"/>
    <property type="match status" value="1"/>
</dbReference>
<feature type="signal peptide" evidence="1">
    <location>
        <begin position="1"/>
        <end position="20"/>
    </location>
</feature>
<comment type="caution">
    <text evidence="3">The sequence shown here is derived from an EMBL/GenBank/DDBJ whole genome shotgun (WGS) entry which is preliminary data.</text>
</comment>
<feature type="chain" id="PRO_5001488668" description="C-type lectin domain-containing protein" evidence="1">
    <location>
        <begin position="21"/>
        <end position="173"/>
    </location>
</feature>
<dbReference type="AlphaFoldDB" id="A0A016U1Y4"/>
<keyword evidence="1" id="KW-0732">Signal</keyword>
<evidence type="ECO:0000313" key="4">
    <source>
        <dbReference type="Proteomes" id="UP000024635"/>
    </source>
</evidence>
<protein>
    <recommendedName>
        <fullName evidence="2">C-type lectin domain-containing protein</fullName>
    </recommendedName>
</protein>
<keyword evidence="4" id="KW-1185">Reference proteome</keyword>
<reference evidence="4" key="1">
    <citation type="journal article" date="2015" name="Nat. Genet.">
        <title>The genome and transcriptome of the zoonotic hookworm Ancylostoma ceylanicum identify infection-specific gene families.</title>
        <authorList>
            <person name="Schwarz E.M."/>
            <person name="Hu Y."/>
            <person name="Antoshechkin I."/>
            <person name="Miller M.M."/>
            <person name="Sternberg P.W."/>
            <person name="Aroian R.V."/>
        </authorList>
    </citation>
    <scope>NUCLEOTIDE SEQUENCE</scope>
    <source>
        <strain evidence="4">HY135</strain>
    </source>
</reference>
<evidence type="ECO:0000313" key="3">
    <source>
        <dbReference type="EMBL" id="EYC08588.1"/>
    </source>
</evidence>
<dbReference type="SMART" id="SM00034">
    <property type="entry name" value="CLECT"/>
    <property type="match status" value="1"/>
</dbReference>
<dbReference type="InterPro" id="IPR016186">
    <property type="entry name" value="C-type_lectin-like/link_sf"/>
</dbReference>
<sequence length="173" mass="20283">MDGMWLVVTIITGLFTANQADIKPKCEKSTTGWKKYRGYEYKMICPSKWMSFQEAELQCNEYAAHLVSIHGPRENSFVHNLVGPQRNMILYSWIGLHRHHVGGEWKWTDGSDVDYLHWAYGQPDNYNGVPGFTPENCAQMYIVQGAHWDKQWNDVKCTREVDYFVCKRKANWR</sequence>
<gene>
    <name evidence="3" type="primary">Acey_s0065.g3633</name>
    <name evidence="3" type="ORF">Y032_0065g3633</name>
</gene>
<dbReference type="Gene3D" id="3.10.100.10">
    <property type="entry name" value="Mannose-Binding Protein A, subunit A"/>
    <property type="match status" value="1"/>
</dbReference>
<dbReference type="Pfam" id="PF00059">
    <property type="entry name" value="Lectin_C"/>
    <property type="match status" value="1"/>
</dbReference>
<name>A0A016U1Y4_9BILA</name>
<dbReference type="PROSITE" id="PS50041">
    <property type="entry name" value="C_TYPE_LECTIN_2"/>
    <property type="match status" value="1"/>
</dbReference>
<accession>A0A016U1Y4</accession>
<evidence type="ECO:0000259" key="2">
    <source>
        <dbReference type="PROSITE" id="PS50041"/>
    </source>
</evidence>
<organism evidence="3 4">
    <name type="scientific">Ancylostoma ceylanicum</name>
    <dbReference type="NCBI Taxonomy" id="53326"/>
    <lineage>
        <taxon>Eukaryota</taxon>
        <taxon>Metazoa</taxon>
        <taxon>Ecdysozoa</taxon>
        <taxon>Nematoda</taxon>
        <taxon>Chromadorea</taxon>
        <taxon>Rhabditida</taxon>
        <taxon>Rhabditina</taxon>
        <taxon>Rhabditomorpha</taxon>
        <taxon>Strongyloidea</taxon>
        <taxon>Ancylostomatidae</taxon>
        <taxon>Ancylostomatinae</taxon>
        <taxon>Ancylostoma</taxon>
    </lineage>
</organism>
<dbReference type="Proteomes" id="UP000024635">
    <property type="component" value="Unassembled WGS sequence"/>
</dbReference>